<sequence length="644" mass="68853">MPLTKHALIRRNTCACPRPPRASRISRKRPVLAGQSLLGATALAGLLCATAMPAHANEPWVLVDKTTFDYATAINRAQGLTTDGVNWIFSGENMLEITDADFNTILLDSSAIVDELATPSDIAVVGLNHIGDIYYDKGLLYLPLDSSKDEPVSGENYQTPVIAIYNASDLTYTGKSYAITTPDGTDDIASWVAVDSDAGVGYTMAYNNSTKIAVYDLNDWSFVRYIPLESVIDNAQGGKIKDGWMYFSTDGDSKSVYRANLSTGAVEELFNLKIEGGQEVEGLSFKMTKDGQALFVQNLEFDILSEVLYEYLLPYGNALSGEVHASLKTVLLEDSGLLRSAVSDRLQAILGGQGGVVATNGIIPSRQNPMQGVNMWAKVLGATGKIDGSGDAASITHDTNGLLLGADTMLGDWRIGALAGFGNTTFDVGDRSSDGSSRNLHFGAYAGTQFGNLNVKTGAFYTRHDIETTRDVCFPLVNETLEADYESTTLQAFGELGYEITTAKGAFEPFANLALIHQHSESFQETGGSTAGLSTGSRDFETRLATLGLRASRDLSLGRSAAKLRGMLGWQHAWGDITPGLDMAFANGTSFSSTGVSMAKDALSLEIGLDMTLSETTSLGASYSGRRAEGSQYNALNVSVTMAF</sequence>
<dbReference type="GO" id="GO:0019867">
    <property type="term" value="C:outer membrane"/>
    <property type="evidence" value="ECO:0007669"/>
    <property type="project" value="InterPro"/>
</dbReference>
<dbReference type="NCBIfam" id="TIGR01414">
    <property type="entry name" value="autotrans_barl"/>
    <property type="match status" value="1"/>
</dbReference>
<dbReference type="InterPro" id="IPR006315">
    <property type="entry name" value="OM_autotransptr_brl_dom"/>
</dbReference>
<evidence type="ECO:0000313" key="3">
    <source>
        <dbReference type="Proteomes" id="UP000231259"/>
    </source>
</evidence>
<dbReference type="Proteomes" id="UP000231259">
    <property type="component" value="Unassembled WGS sequence"/>
</dbReference>
<dbReference type="SMART" id="SM00869">
    <property type="entry name" value="Autotransporter"/>
    <property type="match status" value="1"/>
</dbReference>
<dbReference type="SUPFAM" id="SSF103515">
    <property type="entry name" value="Autotransporter"/>
    <property type="match status" value="1"/>
</dbReference>
<dbReference type="Pfam" id="PF03797">
    <property type="entry name" value="Autotransporter"/>
    <property type="match status" value="1"/>
</dbReference>
<dbReference type="EMBL" id="AWWI01000056">
    <property type="protein sequence ID" value="PIL20777.1"/>
    <property type="molecule type" value="Genomic_DNA"/>
</dbReference>
<gene>
    <name evidence="2" type="ORF">P775_07665</name>
</gene>
<accession>A0A2G8RGS5</accession>
<name>A0A2G8RGS5_9RHOB</name>
<feature type="domain" description="Autotransporter" evidence="1">
    <location>
        <begin position="368"/>
        <end position="644"/>
    </location>
</feature>
<comment type="caution">
    <text evidence="2">The sequence shown here is derived from an EMBL/GenBank/DDBJ whole genome shotgun (WGS) entry which is preliminary data.</text>
</comment>
<proteinExistence type="predicted"/>
<dbReference type="Gene3D" id="2.40.128.130">
    <property type="entry name" value="Autotransporter beta-domain"/>
    <property type="match status" value="1"/>
</dbReference>
<evidence type="ECO:0000313" key="2">
    <source>
        <dbReference type="EMBL" id="PIL20777.1"/>
    </source>
</evidence>
<keyword evidence="3" id="KW-1185">Reference proteome</keyword>
<dbReference type="PROSITE" id="PS51208">
    <property type="entry name" value="AUTOTRANSPORTER"/>
    <property type="match status" value="1"/>
</dbReference>
<dbReference type="InterPro" id="IPR036709">
    <property type="entry name" value="Autotransporte_beta_dom_sf"/>
</dbReference>
<reference evidence="2 3" key="1">
    <citation type="submission" date="2013-09" db="EMBL/GenBank/DDBJ databases">
        <title>Genome sequencing of Phaeobacter antarcticus sp. nov. SM1211.</title>
        <authorList>
            <person name="Zhang X.-Y."/>
            <person name="Liu C."/>
            <person name="Chen X.-L."/>
            <person name="Xie B.-B."/>
            <person name="Qin Q.-L."/>
            <person name="Rong J.-C."/>
            <person name="Zhang Y.-Z."/>
        </authorList>
    </citation>
    <scope>NUCLEOTIDE SEQUENCE [LARGE SCALE GENOMIC DNA]</scope>
    <source>
        <strain evidence="2 3">SM1211</strain>
    </source>
</reference>
<dbReference type="RefSeq" id="WP_180287360.1">
    <property type="nucleotide sequence ID" value="NZ_AWWI01000056.1"/>
</dbReference>
<dbReference type="InterPro" id="IPR005546">
    <property type="entry name" value="Autotransporte_beta"/>
</dbReference>
<evidence type="ECO:0000259" key="1">
    <source>
        <dbReference type="PROSITE" id="PS51208"/>
    </source>
</evidence>
<dbReference type="SUPFAM" id="SSF63825">
    <property type="entry name" value="YWTD domain"/>
    <property type="match status" value="1"/>
</dbReference>
<organism evidence="2 3">
    <name type="scientific">Puniceibacterium antarcticum</name>
    <dbReference type="NCBI Taxonomy" id="1206336"/>
    <lineage>
        <taxon>Bacteria</taxon>
        <taxon>Pseudomonadati</taxon>
        <taxon>Pseudomonadota</taxon>
        <taxon>Alphaproteobacteria</taxon>
        <taxon>Rhodobacterales</taxon>
        <taxon>Paracoccaceae</taxon>
        <taxon>Puniceibacterium</taxon>
    </lineage>
</organism>
<protein>
    <recommendedName>
        <fullName evidence="1">Autotransporter domain-containing protein</fullName>
    </recommendedName>
</protein>
<dbReference type="AlphaFoldDB" id="A0A2G8RGS5"/>